<comment type="similarity">
    <text evidence="5">Belongs to the methyl-accepting chemotaxis (MCP) protein family.</text>
</comment>
<dbReference type="InterPro" id="IPR004089">
    <property type="entry name" value="MCPsignal_dom"/>
</dbReference>
<dbReference type="OrthoDB" id="358716at2"/>
<evidence type="ECO:0000256" key="4">
    <source>
        <dbReference type="ARBA" id="ARBA00023224"/>
    </source>
</evidence>
<evidence type="ECO:0000256" key="7">
    <source>
        <dbReference type="SAM" id="Phobius"/>
    </source>
</evidence>
<keyword evidence="4 6" id="KW-0807">Transducer</keyword>
<feature type="transmembrane region" description="Helical" evidence="7">
    <location>
        <begin position="190"/>
        <end position="212"/>
    </location>
</feature>
<organism evidence="10 11">
    <name type="scientific">Niallia circulans</name>
    <name type="common">Bacillus circulans</name>
    <dbReference type="NCBI Taxonomy" id="1397"/>
    <lineage>
        <taxon>Bacteria</taxon>
        <taxon>Bacillati</taxon>
        <taxon>Bacillota</taxon>
        <taxon>Bacilli</taxon>
        <taxon>Bacillales</taxon>
        <taxon>Bacillaceae</taxon>
        <taxon>Niallia</taxon>
    </lineage>
</organism>
<reference evidence="10 11" key="1">
    <citation type="submission" date="2015-05" db="EMBL/GenBank/DDBJ databases">
        <title>Whole genome sequence and identification of bacterial endophytes from Costus igneus.</title>
        <authorList>
            <person name="Lee Y.P."/>
            <person name="Gan H.M."/>
            <person name="Eng W."/>
            <person name="Wheatley M.S."/>
            <person name="Caraballo A."/>
            <person name="Polter S."/>
            <person name="Savka M.A."/>
            <person name="Hudson A.O."/>
        </authorList>
    </citation>
    <scope>NUCLEOTIDE SEQUENCE [LARGE SCALE GENOMIC DNA]</scope>
    <source>
        <strain evidence="10 11">RIT379</strain>
    </source>
</reference>
<dbReference type="Pfam" id="PF00672">
    <property type="entry name" value="HAMP"/>
    <property type="match status" value="1"/>
</dbReference>
<evidence type="ECO:0000313" key="11">
    <source>
        <dbReference type="Proteomes" id="UP000036045"/>
    </source>
</evidence>
<evidence type="ECO:0000256" key="5">
    <source>
        <dbReference type="ARBA" id="ARBA00029447"/>
    </source>
</evidence>
<dbReference type="Gene3D" id="1.10.287.950">
    <property type="entry name" value="Methyl-accepting chemotaxis protein"/>
    <property type="match status" value="1"/>
</dbReference>
<dbReference type="CDD" id="cd19411">
    <property type="entry name" value="MCP2201-like_sensor"/>
    <property type="match status" value="1"/>
</dbReference>
<dbReference type="GO" id="GO:0007165">
    <property type="term" value="P:signal transduction"/>
    <property type="evidence" value="ECO:0007669"/>
    <property type="project" value="UniProtKB-KW"/>
</dbReference>
<dbReference type="SMART" id="SM00283">
    <property type="entry name" value="MA"/>
    <property type="match status" value="1"/>
</dbReference>
<evidence type="ECO:0000256" key="6">
    <source>
        <dbReference type="PROSITE-ProRule" id="PRU00284"/>
    </source>
</evidence>
<dbReference type="PANTHER" id="PTHR32089:SF112">
    <property type="entry name" value="LYSOZYME-LIKE PROTEIN-RELATED"/>
    <property type="match status" value="1"/>
</dbReference>
<feature type="domain" description="Methyl-accepting transducer" evidence="8">
    <location>
        <begin position="285"/>
        <end position="556"/>
    </location>
</feature>
<accession>A0A0J1IQ54</accession>
<evidence type="ECO:0000256" key="1">
    <source>
        <dbReference type="ARBA" id="ARBA00004236"/>
    </source>
</evidence>
<name>A0A0J1IQ54_NIACI</name>
<comment type="caution">
    <text evidence="10">The sequence shown here is derived from an EMBL/GenBank/DDBJ whole genome shotgun (WGS) entry which is preliminary data.</text>
</comment>
<dbReference type="CDD" id="cd11386">
    <property type="entry name" value="MCP_signal"/>
    <property type="match status" value="1"/>
</dbReference>
<dbReference type="InterPro" id="IPR024478">
    <property type="entry name" value="HlyB_4HB_MCP"/>
</dbReference>
<evidence type="ECO:0000259" key="8">
    <source>
        <dbReference type="PROSITE" id="PS50111"/>
    </source>
</evidence>
<protein>
    <submittedName>
        <fullName evidence="10">Chemotaxis protein</fullName>
    </submittedName>
</protein>
<dbReference type="PANTHER" id="PTHR32089">
    <property type="entry name" value="METHYL-ACCEPTING CHEMOTAXIS PROTEIN MCPB"/>
    <property type="match status" value="1"/>
</dbReference>
<evidence type="ECO:0000313" key="10">
    <source>
        <dbReference type="EMBL" id="KLV28087.1"/>
    </source>
</evidence>
<sequence length="571" mass="63138">MLETTKNLNITKKLFIIILVSALSLGTIGYTGLHYIKDMAKDSQEMYEKSLIPISNLMQMRINTRASNGYTLELLLTTDSAKNKQLNDQLTATSQETDQLLSEFLKENLTSEEKELVTVYNEEMQKLNDARKDVISLALQNKNEEAYRIFTTDVEEYRIKVNDTLTALQNLKASSAEATYKENLDSVQKITIFVFIISIVALILLLFISLIISRMIVRPVKQIKDLLFKAEQGDFTVKGTYQSKDEIGELTTSFNRMTEKLRNVFSTVQESSQHVASASEELSASAEQNSSASEHISLTIQELATGSETQVMKVKESNQVITTISEHTNSIAAHTEKMSENVKHASEVSTEGNEAIQQVNKQMNSIYLNVNSLSDAISILNERSTEIGQITDVITGISAQTNLLALNAAIEAARAGEHGKGFAVVADEVRKLAEESTASTENIAKLIHMIQKDTEQTIETMKKASNEVQSGLDIVQIAGNSFQKIEIAVKNVVGQIEEISKALVKFTEGTDIINHTIYEVSDVAIESANRTQNISAATQQQLASMEEISSSSLSLAKLAEELQTIVNLFKI</sequence>
<dbReference type="Gene3D" id="6.10.340.10">
    <property type="match status" value="1"/>
</dbReference>
<keyword evidence="7" id="KW-0812">Transmembrane</keyword>
<dbReference type="GO" id="GO:0005886">
    <property type="term" value="C:plasma membrane"/>
    <property type="evidence" value="ECO:0007669"/>
    <property type="project" value="UniProtKB-SubCell"/>
</dbReference>
<evidence type="ECO:0000256" key="2">
    <source>
        <dbReference type="ARBA" id="ARBA00022475"/>
    </source>
</evidence>
<dbReference type="AlphaFoldDB" id="A0A0J1IQ54"/>
<feature type="domain" description="HAMP" evidence="9">
    <location>
        <begin position="214"/>
        <end position="266"/>
    </location>
</feature>
<gene>
    <name evidence="10" type="ORF">ABW02_04175</name>
</gene>
<dbReference type="CDD" id="cd06225">
    <property type="entry name" value="HAMP"/>
    <property type="match status" value="1"/>
</dbReference>
<evidence type="ECO:0000259" key="9">
    <source>
        <dbReference type="PROSITE" id="PS50885"/>
    </source>
</evidence>
<dbReference type="SMART" id="SM00304">
    <property type="entry name" value="HAMP"/>
    <property type="match status" value="1"/>
</dbReference>
<dbReference type="Pfam" id="PF12729">
    <property type="entry name" value="4HB_MCP_1"/>
    <property type="match status" value="1"/>
</dbReference>
<feature type="transmembrane region" description="Helical" evidence="7">
    <location>
        <begin position="14"/>
        <end position="36"/>
    </location>
</feature>
<dbReference type="Proteomes" id="UP000036045">
    <property type="component" value="Unassembled WGS sequence"/>
</dbReference>
<evidence type="ECO:0000256" key="3">
    <source>
        <dbReference type="ARBA" id="ARBA00023136"/>
    </source>
</evidence>
<keyword evidence="2" id="KW-1003">Cell membrane</keyword>
<dbReference type="EMBL" id="LDPH01000002">
    <property type="protein sequence ID" value="KLV28087.1"/>
    <property type="molecule type" value="Genomic_DNA"/>
</dbReference>
<keyword evidence="11" id="KW-1185">Reference proteome</keyword>
<comment type="subcellular location">
    <subcellularLocation>
        <location evidence="1">Cell membrane</location>
    </subcellularLocation>
</comment>
<dbReference type="InterPro" id="IPR003660">
    <property type="entry name" value="HAMP_dom"/>
</dbReference>
<dbReference type="RefSeq" id="WP_047940640.1">
    <property type="nucleotide sequence ID" value="NZ_JARMTU010000007.1"/>
</dbReference>
<dbReference type="PATRIC" id="fig|1397.4.peg.2126"/>
<dbReference type="SUPFAM" id="SSF58104">
    <property type="entry name" value="Methyl-accepting chemotaxis protein (MCP) signaling domain"/>
    <property type="match status" value="1"/>
</dbReference>
<dbReference type="Pfam" id="PF00015">
    <property type="entry name" value="MCPsignal"/>
    <property type="match status" value="1"/>
</dbReference>
<keyword evidence="3 7" id="KW-0472">Membrane</keyword>
<keyword evidence="7" id="KW-1133">Transmembrane helix</keyword>
<dbReference type="PROSITE" id="PS50111">
    <property type="entry name" value="CHEMOTAXIS_TRANSDUC_2"/>
    <property type="match status" value="1"/>
</dbReference>
<dbReference type="InterPro" id="IPR047347">
    <property type="entry name" value="YvaQ-like_sensor"/>
</dbReference>
<dbReference type="PROSITE" id="PS50885">
    <property type="entry name" value="HAMP"/>
    <property type="match status" value="1"/>
</dbReference>
<proteinExistence type="inferred from homology"/>